<evidence type="ECO:0000313" key="2">
    <source>
        <dbReference type="EMBL" id="VAW48817.1"/>
    </source>
</evidence>
<dbReference type="InterPro" id="IPR000917">
    <property type="entry name" value="Sulfatase_N"/>
</dbReference>
<feature type="domain" description="Sulfatase N-terminal" evidence="1">
    <location>
        <begin position="193"/>
        <end position="474"/>
    </location>
</feature>
<sequence>MINIKKLKCWILEWVLSESLRRTIRLRRLPFKLQKLWLGTPSLPAPVFEQDYFSKENLSSSIIRRMDDYRAAAIIKKRAEVSLEGCLEYSTIQLAITPEHKYDSKPGRMVKLKIGDKETCIKDILCKKWFDVRLDFHTKSDKLIIETDVPIAMTMPRGIFCSPEKTPKKKARHIIILVLDAWTTAMMDKGHPFTGQETSFPNIKRFFSKGLQAENGVSSGQWTLPAVSSLFTGQHLAAHKMFHPTRWQEFDSNRKTLPEYFQQEGYHTLCGSVVSRITPAFGHSRGFDRFLYHFVDPKLSYEDYNPAVWTQEIIGHLEAHYNDCTFSYFQFPDTHPSWHLAPSTRYFQFGRRGNTSGKYKEMLMFSKEEIFNIPEQCEQLYSLRLAELDRMFGSIFDYVERHFGNEALVAVTADHGLRMPYLNESHENNAPFLTDIRVNIPLYMRGANVPSKVYSELCAPNIDLPKMLLDLAGIKPEVEDFDGINFIDHQRENGAVITEYAYHSVYEIAVRGDDHALFLKYKIDDLNFKLLSKEPIYTALYFLKEEAYLLEDNLINKKPSVVKQLKKIAEEHFLKKGIMGEE</sequence>
<dbReference type="InterPro" id="IPR017850">
    <property type="entry name" value="Alkaline_phosphatase_core_sf"/>
</dbReference>
<evidence type="ECO:0000259" key="1">
    <source>
        <dbReference type="Pfam" id="PF00884"/>
    </source>
</evidence>
<organism evidence="2">
    <name type="scientific">hydrothermal vent metagenome</name>
    <dbReference type="NCBI Taxonomy" id="652676"/>
    <lineage>
        <taxon>unclassified sequences</taxon>
        <taxon>metagenomes</taxon>
        <taxon>ecological metagenomes</taxon>
    </lineage>
</organism>
<dbReference type="AlphaFoldDB" id="A0A3B0WDQ6"/>
<dbReference type="PANTHER" id="PTHR43751">
    <property type="entry name" value="SULFATASE"/>
    <property type="match status" value="1"/>
</dbReference>
<dbReference type="Gene3D" id="3.40.720.10">
    <property type="entry name" value="Alkaline Phosphatase, subunit A"/>
    <property type="match status" value="1"/>
</dbReference>
<accession>A0A3B0WDQ6</accession>
<dbReference type="EMBL" id="UOFC01000233">
    <property type="protein sequence ID" value="VAW48817.1"/>
    <property type="molecule type" value="Genomic_DNA"/>
</dbReference>
<protein>
    <recommendedName>
        <fullName evidence="1">Sulfatase N-terminal domain-containing protein</fullName>
    </recommendedName>
</protein>
<dbReference type="Pfam" id="PF00884">
    <property type="entry name" value="Sulfatase"/>
    <property type="match status" value="1"/>
</dbReference>
<dbReference type="PANTHER" id="PTHR43751:SF3">
    <property type="entry name" value="SULFATASE N-TERMINAL DOMAIN-CONTAINING PROTEIN"/>
    <property type="match status" value="1"/>
</dbReference>
<reference evidence="2" key="1">
    <citation type="submission" date="2018-06" db="EMBL/GenBank/DDBJ databases">
        <authorList>
            <person name="Zhirakovskaya E."/>
        </authorList>
    </citation>
    <scope>NUCLEOTIDE SEQUENCE</scope>
</reference>
<dbReference type="InterPro" id="IPR052701">
    <property type="entry name" value="GAG_Ulvan_Degrading_Sulfatases"/>
</dbReference>
<proteinExistence type="predicted"/>
<gene>
    <name evidence="2" type="ORF">MNBD_GAMMA03-471</name>
</gene>
<dbReference type="SUPFAM" id="SSF53649">
    <property type="entry name" value="Alkaline phosphatase-like"/>
    <property type="match status" value="1"/>
</dbReference>
<name>A0A3B0WDQ6_9ZZZZ</name>